<dbReference type="Proteomes" id="UP000199036">
    <property type="component" value="Unassembled WGS sequence"/>
</dbReference>
<keyword evidence="8" id="KW-1185">Reference proteome</keyword>
<evidence type="ECO:0000256" key="1">
    <source>
        <dbReference type="ARBA" id="ARBA00023015"/>
    </source>
</evidence>
<dbReference type="AlphaFoldDB" id="A0A1I4ZWW0"/>
<dbReference type="PROSITE" id="PS50005">
    <property type="entry name" value="TPR"/>
    <property type="match status" value="1"/>
</dbReference>
<evidence type="ECO:0000256" key="5">
    <source>
        <dbReference type="SAM" id="Phobius"/>
    </source>
</evidence>
<keyword evidence="2" id="KW-0238">DNA-binding</keyword>
<feature type="repeat" description="TPR" evidence="4">
    <location>
        <begin position="146"/>
        <end position="179"/>
    </location>
</feature>
<dbReference type="InterPro" id="IPR011990">
    <property type="entry name" value="TPR-like_helical_dom_sf"/>
</dbReference>
<evidence type="ECO:0000256" key="2">
    <source>
        <dbReference type="ARBA" id="ARBA00023125"/>
    </source>
</evidence>
<protein>
    <submittedName>
        <fullName evidence="7">Helix-turn-helix domain-containing protein</fullName>
    </submittedName>
</protein>
<evidence type="ECO:0000313" key="8">
    <source>
        <dbReference type="Proteomes" id="UP000199036"/>
    </source>
</evidence>
<evidence type="ECO:0000259" key="6">
    <source>
        <dbReference type="PROSITE" id="PS01124"/>
    </source>
</evidence>
<dbReference type="InterPro" id="IPR018060">
    <property type="entry name" value="HTH_AraC"/>
</dbReference>
<keyword evidence="3" id="KW-0804">Transcription</keyword>
<keyword evidence="1" id="KW-0805">Transcription regulation</keyword>
<dbReference type="InterPro" id="IPR019734">
    <property type="entry name" value="TPR_rpt"/>
</dbReference>
<dbReference type="SUPFAM" id="SSF46689">
    <property type="entry name" value="Homeodomain-like"/>
    <property type="match status" value="1"/>
</dbReference>
<keyword evidence="5" id="KW-0812">Transmembrane</keyword>
<dbReference type="InterPro" id="IPR009057">
    <property type="entry name" value="Homeodomain-like_sf"/>
</dbReference>
<keyword evidence="5" id="KW-1133">Transmembrane helix</keyword>
<organism evidence="7 8">
    <name type="scientific">Paenimyroides ummariense</name>
    <dbReference type="NCBI Taxonomy" id="913024"/>
    <lineage>
        <taxon>Bacteria</taxon>
        <taxon>Pseudomonadati</taxon>
        <taxon>Bacteroidota</taxon>
        <taxon>Flavobacteriia</taxon>
        <taxon>Flavobacteriales</taxon>
        <taxon>Flavobacteriaceae</taxon>
        <taxon>Paenimyroides</taxon>
    </lineage>
</organism>
<reference evidence="8" key="1">
    <citation type="submission" date="2016-10" db="EMBL/GenBank/DDBJ databases">
        <authorList>
            <person name="Varghese N."/>
            <person name="Submissions S."/>
        </authorList>
    </citation>
    <scope>NUCLEOTIDE SEQUENCE [LARGE SCALE GENOMIC DNA]</scope>
    <source>
        <strain evidence="8">DS-12</strain>
    </source>
</reference>
<dbReference type="Gene3D" id="1.10.10.60">
    <property type="entry name" value="Homeodomain-like"/>
    <property type="match status" value="2"/>
</dbReference>
<evidence type="ECO:0000256" key="4">
    <source>
        <dbReference type="PROSITE-ProRule" id="PRU00339"/>
    </source>
</evidence>
<evidence type="ECO:0000313" key="7">
    <source>
        <dbReference type="EMBL" id="SFN54724.1"/>
    </source>
</evidence>
<dbReference type="EMBL" id="FOVI01000007">
    <property type="protein sequence ID" value="SFN54724.1"/>
    <property type="molecule type" value="Genomic_DNA"/>
</dbReference>
<dbReference type="GO" id="GO:0043565">
    <property type="term" value="F:sequence-specific DNA binding"/>
    <property type="evidence" value="ECO:0007669"/>
    <property type="project" value="InterPro"/>
</dbReference>
<dbReference type="PROSITE" id="PS01124">
    <property type="entry name" value="HTH_ARAC_FAMILY_2"/>
    <property type="match status" value="1"/>
</dbReference>
<sequence length="596" mass="70101">MARIYIFLSIFLMFFVANSQSSLKFNEDNFTLSQLHDSLEHKNIASKEYLSFLTIYLQKAKQLNSNTHLFEAYNKLYGIAHSSKNIHAYADSLLSVSKELPKKYYIRALQSKATAFYFEKDYINSLAFELKILNTIDKAADSYSYYKSMYNIGLVYFHIQEYEKAYSHFNQARTYFEKESTYDHIQGYFNSLYREAFTLYYLKRIEESSGLINIGLSKQNLLKADDQKFNALYFNYILGLNLFQEKQFQKSIDLLKANVSTIAANDDFANEATIYYYIALNYWNLNNKEQAVVFFKKIDTIFKNHNYSNPEIKDAYTYLINHYREQNDVKEELHYTNQLLDVMKYLQIEYKQLAGTLHNTIDVKTLISDKERLENDLNNKSLYNRYFTIIGIGIALCLIIITIYNYRKRKEFLKNYNDLLKQREPLPIQESTDESYPIVSNSINPLAINIDEWGKYILPVVNDVKDTTPVDDKVLKELIKHLNAFEKNHLFLNKDITLNDLANQWNTNRTYLSQFINSYKEKSFIDYLNGLRITYFLDKVDTDKKWSKYKIQAIADQLGFSSARSFSSAFMKSTGMSPSFYLQQVNLEKDKEVVST</sequence>
<gene>
    <name evidence="7" type="ORF">SAMN05421741_1079</name>
</gene>
<keyword evidence="5" id="KW-0472">Membrane</keyword>
<dbReference type="OrthoDB" id="5295174at2"/>
<keyword evidence="4" id="KW-0802">TPR repeat</keyword>
<feature type="domain" description="HTH araC/xylS-type" evidence="6">
    <location>
        <begin position="472"/>
        <end position="584"/>
    </location>
</feature>
<dbReference type="PANTHER" id="PTHR43280">
    <property type="entry name" value="ARAC-FAMILY TRANSCRIPTIONAL REGULATOR"/>
    <property type="match status" value="1"/>
</dbReference>
<feature type="transmembrane region" description="Helical" evidence="5">
    <location>
        <begin position="386"/>
        <end position="406"/>
    </location>
</feature>
<dbReference type="PANTHER" id="PTHR43280:SF34">
    <property type="entry name" value="ARAC-FAMILY TRANSCRIPTIONAL REGULATOR"/>
    <property type="match status" value="1"/>
</dbReference>
<accession>A0A1I4ZWW0</accession>
<dbReference type="GO" id="GO:0003700">
    <property type="term" value="F:DNA-binding transcription factor activity"/>
    <property type="evidence" value="ECO:0007669"/>
    <property type="project" value="InterPro"/>
</dbReference>
<dbReference type="STRING" id="913024.SAMN05421741_1079"/>
<dbReference type="Pfam" id="PF12833">
    <property type="entry name" value="HTH_18"/>
    <property type="match status" value="1"/>
</dbReference>
<dbReference type="SMART" id="SM00342">
    <property type="entry name" value="HTH_ARAC"/>
    <property type="match status" value="1"/>
</dbReference>
<name>A0A1I4ZWW0_9FLAO</name>
<dbReference type="SUPFAM" id="SSF48452">
    <property type="entry name" value="TPR-like"/>
    <property type="match status" value="1"/>
</dbReference>
<proteinExistence type="predicted"/>
<dbReference type="Gene3D" id="1.25.40.10">
    <property type="entry name" value="Tetratricopeptide repeat domain"/>
    <property type="match status" value="1"/>
</dbReference>
<evidence type="ECO:0000256" key="3">
    <source>
        <dbReference type="ARBA" id="ARBA00023163"/>
    </source>
</evidence>
<dbReference type="SMART" id="SM00028">
    <property type="entry name" value="TPR"/>
    <property type="match status" value="2"/>
</dbReference>